<reference evidence="2" key="1">
    <citation type="submission" date="2023-10" db="EMBL/GenBank/DDBJ databases">
        <authorList>
            <person name="Chen Y."/>
            <person name="Shah S."/>
            <person name="Dougan E. K."/>
            <person name="Thang M."/>
            <person name="Chan C."/>
        </authorList>
    </citation>
    <scope>NUCLEOTIDE SEQUENCE [LARGE SCALE GENOMIC DNA]</scope>
</reference>
<feature type="region of interest" description="Disordered" evidence="1">
    <location>
        <begin position="38"/>
        <end position="65"/>
    </location>
</feature>
<sequence>MAPPCKSECNAWLFAMMATTANRWAAMTPLRTGFSRSWTEKQDECARQGKQSEAKEQRGEVRKGRNDEIGVREAIRTYALLRVPRPRHSLTAAICVQVWRQLQACFLLLLIIISSKTSYTFRP</sequence>
<protein>
    <recommendedName>
        <fullName evidence="4">Secreted protein</fullName>
    </recommendedName>
</protein>
<keyword evidence="3" id="KW-1185">Reference proteome</keyword>
<organism evidence="2 3">
    <name type="scientific">Prorocentrum cordatum</name>
    <dbReference type="NCBI Taxonomy" id="2364126"/>
    <lineage>
        <taxon>Eukaryota</taxon>
        <taxon>Sar</taxon>
        <taxon>Alveolata</taxon>
        <taxon>Dinophyceae</taxon>
        <taxon>Prorocentrales</taxon>
        <taxon>Prorocentraceae</taxon>
        <taxon>Prorocentrum</taxon>
    </lineage>
</organism>
<dbReference type="Proteomes" id="UP001189429">
    <property type="component" value="Unassembled WGS sequence"/>
</dbReference>
<evidence type="ECO:0000313" key="2">
    <source>
        <dbReference type="EMBL" id="CAK0862549.1"/>
    </source>
</evidence>
<comment type="caution">
    <text evidence="2">The sequence shown here is derived from an EMBL/GenBank/DDBJ whole genome shotgun (WGS) entry which is preliminary data.</text>
</comment>
<evidence type="ECO:0000256" key="1">
    <source>
        <dbReference type="SAM" id="MobiDB-lite"/>
    </source>
</evidence>
<dbReference type="EMBL" id="CAUYUJ010016171">
    <property type="protein sequence ID" value="CAK0862549.1"/>
    <property type="molecule type" value="Genomic_DNA"/>
</dbReference>
<accession>A0ABN9UTA3</accession>
<proteinExistence type="predicted"/>
<name>A0ABN9UTA3_9DINO</name>
<evidence type="ECO:0008006" key="4">
    <source>
        <dbReference type="Google" id="ProtNLM"/>
    </source>
</evidence>
<gene>
    <name evidence="2" type="ORF">PCOR1329_LOCUS50942</name>
</gene>
<evidence type="ECO:0000313" key="3">
    <source>
        <dbReference type="Proteomes" id="UP001189429"/>
    </source>
</evidence>